<dbReference type="InterPro" id="IPR025312">
    <property type="entry name" value="DUF4216"/>
</dbReference>
<proteinExistence type="predicted"/>
<evidence type="ECO:0000259" key="3">
    <source>
        <dbReference type="Pfam" id="PF13960"/>
    </source>
</evidence>
<dbReference type="Pfam" id="PF02992">
    <property type="entry name" value="Transposase_21"/>
    <property type="match status" value="1"/>
</dbReference>
<dbReference type="InterPro" id="IPR004242">
    <property type="entry name" value="Transposase_21"/>
</dbReference>
<sequence length="836" mass="96776">MIYYKEDALKEKCDICNENRYVAIEEEHKGRKRKPVPRKVMRYLPFIPRLQRMYMEPGTAKHMRFHKDGTRANPNIMVHPSDGEAWKHFDRHNPNFALDARNVRLAVATDGFNPFGFGAQYSCWPVFIIPLNLPPALCMKDENIFLSLVIPGPNHPGKNLNVFMRPLVDEFKQAWQGVVTYDSSVKQNFNMRAAYHTSIHDGPALAMFSGWSTHGGLSCQECMADIHTTWLPNGHKYSWFDCHRRFLPLNHPFRGQRNAFSKDTEMHDLPPRRLTGEEVEAYIKNTFDNSFEGYGTTHNWTHMPIWWELPYFSTILVRHNIDVMHNEKNVAEAIWSTCLDISDKTKDNVKACLDQELMCSRVHLNLVEKPNEVDPTQMLQMEKYIPIPICKLEKLFPPGFFNYMEHLIIHLPYQSRVGGPVKYRWMYIIERFIKKLKQKVRNKAHVEGSIVEAYLVEEISHFTSLFLPDLIASSRNRPHRYAIVGPASESNLSMFQVQGWKTGRGISRTLTFEEQKKAMIYIYTNMSEMDGFVEKFEQEQWMRSRPPNQKELDKLIWNGAGNGKPNLLDWFKKLCSKDASIHNDLRRLSRGFGLKVKSYDIYEVNGYKFRSEKYEKSKGNLTTVNTGVLAVGIDDNTGKELEYYGIIMDIIELKFDGDENFKLVLFDCHWFHPVNGVRRLEKFGLVEVAHASCNPADEPFVLASQVSQVYYVPYACTTDPNLNAWWVAYKVRPLGSLPITSLDDYNSSDPSCVDIFQEDGLEGEFIIDIGQGLDNIVITDVDEITDQQDLSTINNRSTDMSEENDLVSEDEESEDDNESIPEMNDYYYRQEEADGF</sequence>
<dbReference type="Gramene" id="BGIOSGA012022-TA">
    <property type="protein sequence ID" value="BGIOSGA012022-PA"/>
    <property type="gene ID" value="BGIOSGA012022"/>
</dbReference>
<dbReference type="EMBL" id="CM000128">
    <property type="protein sequence ID" value="EEC74663.1"/>
    <property type="molecule type" value="Genomic_DNA"/>
</dbReference>
<dbReference type="InterPro" id="IPR025452">
    <property type="entry name" value="DUF4218"/>
</dbReference>
<evidence type="ECO:0000256" key="1">
    <source>
        <dbReference type="SAM" id="MobiDB-lite"/>
    </source>
</evidence>
<reference evidence="4 5" key="1">
    <citation type="journal article" date="2005" name="PLoS Biol.">
        <title>The genomes of Oryza sativa: a history of duplications.</title>
        <authorList>
            <person name="Yu J."/>
            <person name="Wang J."/>
            <person name="Lin W."/>
            <person name="Li S."/>
            <person name="Li H."/>
            <person name="Zhou J."/>
            <person name="Ni P."/>
            <person name="Dong W."/>
            <person name="Hu S."/>
            <person name="Zeng C."/>
            <person name="Zhang J."/>
            <person name="Zhang Y."/>
            <person name="Li R."/>
            <person name="Xu Z."/>
            <person name="Li S."/>
            <person name="Li X."/>
            <person name="Zheng H."/>
            <person name="Cong L."/>
            <person name="Lin L."/>
            <person name="Yin J."/>
            <person name="Geng J."/>
            <person name="Li G."/>
            <person name="Shi J."/>
            <person name="Liu J."/>
            <person name="Lv H."/>
            <person name="Li J."/>
            <person name="Wang J."/>
            <person name="Deng Y."/>
            <person name="Ran L."/>
            <person name="Shi X."/>
            <person name="Wang X."/>
            <person name="Wu Q."/>
            <person name="Li C."/>
            <person name="Ren X."/>
            <person name="Wang J."/>
            <person name="Wang X."/>
            <person name="Li D."/>
            <person name="Liu D."/>
            <person name="Zhang X."/>
            <person name="Ji Z."/>
            <person name="Zhao W."/>
            <person name="Sun Y."/>
            <person name="Zhang Z."/>
            <person name="Bao J."/>
            <person name="Han Y."/>
            <person name="Dong L."/>
            <person name="Ji J."/>
            <person name="Chen P."/>
            <person name="Wu S."/>
            <person name="Liu J."/>
            <person name="Xiao Y."/>
            <person name="Bu D."/>
            <person name="Tan J."/>
            <person name="Yang L."/>
            <person name="Ye C."/>
            <person name="Zhang J."/>
            <person name="Xu J."/>
            <person name="Zhou Y."/>
            <person name="Yu Y."/>
            <person name="Zhang B."/>
            <person name="Zhuang S."/>
            <person name="Wei H."/>
            <person name="Liu B."/>
            <person name="Lei M."/>
            <person name="Yu H."/>
            <person name="Li Y."/>
            <person name="Xu H."/>
            <person name="Wei S."/>
            <person name="He X."/>
            <person name="Fang L."/>
            <person name="Zhang Z."/>
            <person name="Zhang Y."/>
            <person name="Huang X."/>
            <person name="Su Z."/>
            <person name="Tong W."/>
            <person name="Li J."/>
            <person name="Tong Z."/>
            <person name="Li S."/>
            <person name="Ye J."/>
            <person name="Wang L."/>
            <person name="Fang L."/>
            <person name="Lei T."/>
            <person name="Chen C."/>
            <person name="Chen H."/>
            <person name="Xu Z."/>
            <person name="Li H."/>
            <person name="Huang H."/>
            <person name="Zhang F."/>
            <person name="Xu H."/>
            <person name="Li N."/>
            <person name="Zhao C."/>
            <person name="Li S."/>
            <person name="Dong L."/>
            <person name="Huang Y."/>
            <person name="Li L."/>
            <person name="Xi Y."/>
            <person name="Qi Q."/>
            <person name="Li W."/>
            <person name="Zhang B."/>
            <person name="Hu W."/>
            <person name="Zhang Y."/>
            <person name="Tian X."/>
            <person name="Jiao Y."/>
            <person name="Liang X."/>
            <person name="Jin J."/>
            <person name="Gao L."/>
            <person name="Zheng W."/>
            <person name="Hao B."/>
            <person name="Liu S."/>
            <person name="Wang W."/>
            <person name="Yuan L."/>
            <person name="Cao M."/>
            <person name="McDermott J."/>
            <person name="Samudrala R."/>
            <person name="Wang J."/>
            <person name="Wong G.K."/>
            <person name="Yang H."/>
        </authorList>
    </citation>
    <scope>NUCLEOTIDE SEQUENCE [LARGE SCALE GENOMIC DNA]</scope>
    <source>
        <strain evidence="5">cv. 93-11</strain>
    </source>
</reference>
<evidence type="ECO:0000313" key="5">
    <source>
        <dbReference type="Proteomes" id="UP000007015"/>
    </source>
</evidence>
<dbReference type="Pfam" id="PF13952">
    <property type="entry name" value="DUF4216"/>
    <property type="match status" value="1"/>
</dbReference>
<feature type="region of interest" description="Disordered" evidence="1">
    <location>
        <begin position="789"/>
        <end position="836"/>
    </location>
</feature>
<dbReference type="AlphaFoldDB" id="B8APS2"/>
<keyword evidence="5" id="KW-1185">Reference proteome</keyword>
<organism evidence="4 5">
    <name type="scientific">Oryza sativa subsp. indica</name>
    <name type="common">Rice</name>
    <dbReference type="NCBI Taxonomy" id="39946"/>
    <lineage>
        <taxon>Eukaryota</taxon>
        <taxon>Viridiplantae</taxon>
        <taxon>Streptophyta</taxon>
        <taxon>Embryophyta</taxon>
        <taxon>Tracheophyta</taxon>
        <taxon>Spermatophyta</taxon>
        <taxon>Magnoliopsida</taxon>
        <taxon>Liliopsida</taxon>
        <taxon>Poales</taxon>
        <taxon>Poaceae</taxon>
        <taxon>BOP clade</taxon>
        <taxon>Oryzoideae</taxon>
        <taxon>Oryzeae</taxon>
        <taxon>Oryzinae</taxon>
        <taxon>Oryza</taxon>
        <taxon>Oryza sativa</taxon>
    </lineage>
</organism>
<accession>B8APS2</accession>
<dbReference type="Pfam" id="PF13960">
    <property type="entry name" value="DUF4218"/>
    <property type="match status" value="1"/>
</dbReference>
<dbReference type="OMA" id="AYHTSIH"/>
<feature type="compositionally biased region" description="Acidic residues" evidence="1">
    <location>
        <begin position="800"/>
        <end position="819"/>
    </location>
</feature>
<dbReference type="Proteomes" id="UP000007015">
    <property type="component" value="Chromosome 3"/>
</dbReference>
<feature type="domain" description="DUF4216" evidence="2">
    <location>
        <begin position="651"/>
        <end position="727"/>
    </location>
</feature>
<evidence type="ECO:0008006" key="6">
    <source>
        <dbReference type="Google" id="ProtNLM"/>
    </source>
</evidence>
<evidence type="ECO:0000313" key="4">
    <source>
        <dbReference type="EMBL" id="EEC74663.1"/>
    </source>
</evidence>
<dbReference type="STRING" id="39946.B8APS2"/>
<dbReference type="PANTHER" id="PTHR48258:SF3">
    <property type="entry name" value="FK506-BINDING PROTEIN 4-LIKE ISOFORM X1"/>
    <property type="match status" value="1"/>
</dbReference>
<dbReference type="HOGENOM" id="CLU_339925_0_0_1"/>
<protein>
    <recommendedName>
        <fullName evidence="6">Transposon protein, putative, CACTA, En/Spm sub-class</fullName>
    </recommendedName>
</protein>
<dbReference type="PANTHER" id="PTHR48258">
    <property type="entry name" value="DUF4218 DOMAIN-CONTAINING PROTEIN-RELATED"/>
    <property type="match status" value="1"/>
</dbReference>
<feature type="compositionally biased region" description="Polar residues" evidence="1">
    <location>
        <begin position="789"/>
        <end position="798"/>
    </location>
</feature>
<gene>
    <name evidence="4" type="ORF">OsI_10334</name>
</gene>
<name>B8APS2_ORYSI</name>
<feature type="domain" description="DUF4218" evidence="3">
    <location>
        <begin position="372"/>
        <end position="480"/>
    </location>
</feature>
<evidence type="ECO:0000259" key="2">
    <source>
        <dbReference type="Pfam" id="PF13952"/>
    </source>
</evidence>